<dbReference type="Gene3D" id="3.40.50.1010">
    <property type="entry name" value="5'-nuclease"/>
    <property type="match status" value="1"/>
</dbReference>
<dbReference type="InterPro" id="IPR012340">
    <property type="entry name" value="NA-bd_OB-fold"/>
</dbReference>
<dbReference type="PROSITE" id="PS01175">
    <property type="entry name" value="RIBONUCLEASE_II"/>
    <property type="match status" value="1"/>
</dbReference>
<comment type="similarity">
    <text evidence="1">Belongs to the RNR ribonuclease family.</text>
</comment>
<dbReference type="InterPro" id="IPR022966">
    <property type="entry name" value="RNase_II/R_CS"/>
</dbReference>
<reference evidence="3 4" key="1">
    <citation type="submission" date="2019-01" db="EMBL/GenBank/DDBJ databases">
        <title>Genomes sequencing and comparative genomics of infectious freshwater microsporidia, Cucumispora dikerogammari and Thelohania contejeani.</title>
        <authorList>
            <person name="Cormier A."/>
            <person name="Giraud I."/>
            <person name="Wattier R."/>
            <person name="Teixeira M."/>
            <person name="Grandjean F."/>
            <person name="Rigaud T."/>
            <person name="Cordaux R."/>
        </authorList>
    </citation>
    <scope>NUCLEOTIDE SEQUENCE [LARGE SCALE GENOMIC DNA]</scope>
    <source>
        <strain evidence="3">T1</strain>
        <tissue evidence="3">Spores</tissue>
    </source>
</reference>
<dbReference type="PANTHER" id="PTHR23355">
    <property type="entry name" value="RIBONUCLEASE"/>
    <property type="match status" value="1"/>
</dbReference>
<accession>A0ABQ7I1D1</accession>
<evidence type="ECO:0000259" key="2">
    <source>
        <dbReference type="SMART" id="SM00955"/>
    </source>
</evidence>
<dbReference type="SUPFAM" id="SSF50249">
    <property type="entry name" value="Nucleic acid-binding proteins"/>
    <property type="match status" value="2"/>
</dbReference>
<evidence type="ECO:0000313" key="3">
    <source>
        <dbReference type="EMBL" id="KAF7684201.1"/>
    </source>
</evidence>
<proteinExistence type="inferred from homology"/>
<organism evidence="3 4">
    <name type="scientific">Astathelohania contejeani</name>
    <dbReference type="NCBI Taxonomy" id="164912"/>
    <lineage>
        <taxon>Eukaryota</taxon>
        <taxon>Fungi</taxon>
        <taxon>Fungi incertae sedis</taxon>
        <taxon>Microsporidia</taxon>
        <taxon>Astathelohaniidae</taxon>
        <taxon>Astathelohania</taxon>
    </lineage>
</organism>
<dbReference type="GO" id="GO:0004527">
    <property type="term" value="F:exonuclease activity"/>
    <property type="evidence" value="ECO:0007669"/>
    <property type="project" value="UniProtKB-KW"/>
</dbReference>
<keyword evidence="3" id="KW-0269">Exonuclease</keyword>
<keyword evidence="4" id="KW-1185">Reference proteome</keyword>
<keyword evidence="3" id="KW-0378">Hydrolase</keyword>
<feature type="domain" description="RNB" evidence="2">
    <location>
        <begin position="382"/>
        <end position="704"/>
    </location>
</feature>
<evidence type="ECO:0000313" key="4">
    <source>
        <dbReference type="Proteomes" id="UP001516464"/>
    </source>
</evidence>
<protein>
    <submittedName>
        <fullName evidence="3">Exosome complex exonuclease dis3</fullName>
    </submittedName>
</protein>
<dbReference type="Proteomes" id="UP001516464">
    <property type="component" value="Unassembled WGS sequence"/>
</dbReference>
<dbReference type="InterPro" id="IPR050180">
    <property type="entry name" value="RNR_Ribonuclease"/>
</dbReference>
<dbReference type="Gene3D" id="2.40.50.700">
    <property type="match status" value="1"/>
</dbReference>
<dbReference type="PANTHER" id="PTHR23355:SF9">
    <property type="entry name" value="DIS3-LIKE EXONUCLEASE 2"/>
    <property type="match status" value="1"/>
</dbReference>
<evidence type="ECO:0000256" key="1">
    <source>
        <dbReference type="RuleBase" id="RU003901"/>
    </source>
</evidence>
<dbReference type="Pfam" id="PF00773">
    <property type="entry name" value="RNB"/>
    <property type="match status" value="1"/>
</dbReference>
<dbReference type="InterPro" id="IPR001900">
    <property type="entry name" value="RNase_II/R"/>
</dbReference>
<keyword evidence="3" id="KW-0540">Nuclease</keyword>
<dbReference type="SMART" id="SM00955">
    <property type="entry name" value="RNB"/>
    <property type="match status" value="1"/>
</dbReference>
<dbReference type="EMBL" id="SBIQ01000024">
    <property type="protein sequence ID" value="KAF7684201.1"/>
    <property type="molecule type" value="Genomic_DNA"/>
</dbReference>
<dbReference type="Pfam" id="PF17849">
    <property type="entry name" value="OB_Dis3"/>
    <property type="match status" value="1"/>
</dbReference>
<name>A0ABQ7I1D1_9MICR</name>
<comment type="caution">
    <text evidence="3">The sequence shown here is derived from an EMBL/GenBank/DDBJ whole genome shotgun (WGS) entry which is preliminary data.</text>
</comment>
<dbReference type="InterPro" id="IPR041505">
    <property type="entry name" value="Dis3_CSD2"/>
</dbReference>
<sequence>MIKTIINHKFSKRNKLIRNIRENYIRSDIPCGFPCCMPGKPVPSFQHYVIPTAWVLQKYRSLFETDFVYAIIPRSELEIIKQNSRNEYRRILEVANKHIVFYNDFCCHTYTTKDKVEAVANYYRKHLPHKNFIILNETNIFEYPVLSANPSEIKDLLDRVTIAEQTEYEEYININEIKVDDTDVISEGVILKGILKTSSYNCYSGKVQTKQGEIYVEGKMEMNRAINNDEVLIQVIRQDNFLNLNDDIFPEGENIKWFGKIVCVNKREDISLIGTIDPLTVNGTGPQNVLVIPINRKYPKVRIRTSQVENLLKQRINIVIDSWEKESKYPNGHYTGRIGTIGDKETEIEIILKSHDIDPTNIDDIPIDDGITSSDDISMNYRLDLRNKLVFSIDPPGCTDIDDALHVDKLDNGNYEVGVHIADVTHFVKRKSKIDLEARKRGTTVYLVDRRIDMLPRYLGSDRCSLVEGKDRMAFSVIWEINQQAEIIDYKISRTIIRSRHSYTYEQAAGILRSGVQSPESISLGMLYNIATILRRKRFEAGSLELSGPELLISPDLKIQTKVAEDTNWLVEEFMLLANITVAQFIYNSRPTNCLLRRHPEFMQGSFESLSEELKKKNVNLNFNTSKELNFSIKKIRDPTLQILVKRMITRCMNQAVYFNSGSLPKERYFHYGLATPIYTHFTSPIRRYADVLVHRILEELIYPEETNICPEGLDFEDLNEICSNLNHRNRMAQYASRACQRLFTYLYICQNEHGIEDDANVIKLVETGMVVFLSFYCIEGVIKGEVKNDTFVSGGYKLYDKVRVCVTKDDDMFYLKGRFNIKIVE</sequence>
<gene>
    <name evidence="3" type="primary">dis3</name>
    <name evidence="3" type="ORF">TCON_0605</name>
</gene>